<reference evidence="11 12" key="1">
    <citation type="submission" date="2017-06" db="EMBL/GenBank/DDBJ databases">
        <title>Whole Genome Sequences of Colwellia marinimaniae MTCD1.</title>
        <authorList>
            <person name="Kusumoto H."/>
            <person name="Inoue M."/>
            <person name="Tanikawa K."/>
            <person name="Maeji H."/>
            <person name="Cameron J.H."/>
            <person name="Bartlett D.H."/>
        </authorList>
    </citation>
    <scope>NUCLEOTIDE SEQUENCE [LARGE SCALE GENOMIC DNA]</scope>
    <source>
        <strain evidence="11 12">MTCD1</strain>
    </source>
</reference>
<keyword evidence="5 7" id="KW-0472">Membrane</keyword>
<evidence type="ECO:0000256" key="4">
    <source>
        <dbReference type="ARBA" id="ARBA00022692"/>
    </source>
</evidence>
<dbReference type="InterPro" id="IPR008969">
    <property type="entry name" value="CarboxyPept-like_regulatory"/>
</dbReference>
<proteinExistence type="inferred from homology"/>
<dbReference type="Pfam" id="PF13620">
    <property type="entry name" value="CarboxypepD_reg"/>
    <property type="match status" value="1"/>
</dbReference>
<feature type="domain" description="TonB-dependent receptor plug" evidence="9">
    <location>
        <begin position="142"/>
        <end position="234"/>
    </location>
</feature>
<evidence type="ECO:0000313" key="11">
    <source>
        <dbReference type="EMBL" id="GAW97258.1"/>
    </source>
</evidence>
<keyword evidence="3 7" id="KW-1134">Transmembrane beta strand</keyword>
<keyword evidence="6 7" id="KW-0998">Cell outer membrane</keyword>
<evidence type="ECO:0000256" key="5">
    <source>
        <dbReference type="ARBA" id="ARBA00023136"/>
    </source>
</evidence>
<dbReference type="Pfam" id="PF07715">
    <property type="entry name" value="Plug"/>
    <property type="match status" value="1"/>
</dbReference>
<dbReference type="Gene3D" id="2.170.130.10">
    <property type="entry name" value="TonB-dependent receptor, plug domain"/>
    <property type="match status" value="1"/>
</dbReference>
<dbReference type="Pfam" id="PF25183">
    <property type="entry name" value="OMP_b-brl_4"/>
    <property type="match status" value="2"/>
</dbReference>
<feature type="signal peptide" evidence="8">
    <location>
        <begin position="1"/>
        <end position="25"/>
    </location>
</feature>
<dbReference type="InterPro" id="IPR037066">
    <property type="entry name" value="Plug_dom_sf"/>
</dbReference>
<evidence type="ECO:0000256" key="3">
    <source>
        <dbReference type="ARBA" id="ARBA00022452"/>
    </source>
</evidence>
<dbReference type="SUPFAM" id="SSF49464">
    <property type="entry name" value="Carboxypeptidase regulatory domain-like"/>
    <property type="match status" value="1"/>
</dbReference>
<evidence type="ECO:0000256" key="6">
    <source>
        <dbReference type="ARBA" id="ARBA00023237"/>
    </source>
</evidence>
<gene>
    <name evidence="11" type="primary">oar_1</name>
    <name evidence="11" type="ORF">MTCD1_02884</name>
</gene>
<evidence type="ECO:0000256" key="1">
    <source>
        <dbReference type="ARBA" id="ARBA00004571"/>
    </source>
</evidence>
<sequence>MNNYRLSHITSALVLALGLSTSAIANETSSGIAGKVFTPKGEPAANTTIIVTHIPTGTVKRIKTNSSGSYSLRGLRVGGPYKVVIDSEIYKDQEYTNVYLQAGKLQRLSIDLENVDREVISVVGSRVIGYTNSGSSGSFGVDDIANAAGGERDLKGVLRFNPLVSIGSGAGAPMSIAGSNPRFNSFSVDGVRQNDDFGLNGNGYPTQRSPISIDAVEQVSVEATPYSVKNGGFSGGQINVVTKSGTNEFHGSFFYEKESDDWAGTPKNLDGEDIPLEFESTTFAATLGGPIIKDKLFFFASYEKYDQPTSVEWGPAGAGAGNDTKFTEAEYLQVKEIADRVYGVDIGTYSANPEEKDEKILIKLDWNINEDHRAAFTYQNTEGNSIRNMTSRSSELKMSTHWYDKDEKLTAFSGHLYSDWNADFSTEIKVAYKDVDTKATPQNKMMGDVTVRGESGSIAFGPDRSRHGNELSNQTLSLRFLGEYLYNDHEITFGVEYETIDVFNLYAPDSLGTWKFANITDFENRTADDFDYANAYTNDVNDAAASFKFSTTTLFIEDAFNITDSVLLTAGVRYEVVGSSDKPTHNANFQARYGYSNTANMDGESIFLPRISINWEATDDLVVRGGIGRFSGGRPNVWLSNAYSNDGTTYVTSGDTGDHLINVDITKIPQAVLDGMEAGDGNVNFTDPNFESPSDWRTNIALEYRFDIPVMGDDWMWTAEFIHIKKENDPFWQDVSRSKTGETTAGGRPIYKADDKGRYDLMLTNAADNGESNIITTSLNKTFDSGLAFNISYTNQDITEGTPGTSSTATSNFQYPVTLDRGRAEVGRAAFEIEHSLKINLDYRVEFVSNYATKFNLFFERRSGRPLSWVMGSYKNGALGDQYAFDDSDAYLPYIPSGAGDPNVAYKGGLTYDELKGYLDQAGLSKYAGGYAEKGSASQPWQTTLDLRIAQEIPGFMDGHKGELFLSVRNLLNLIDDKKGQKKRSQYGTKIIADYGINDQGQYEYSEPFGGFDAARADTVDAKYSAWGIKIGVRYTF</sequence>
<evidence type="ECO:0000313" key="12">
    <source>
        <dbReference type="Proteomes" id="UP000197068"/>
    </source>
</evidence>
<dbReference type="Gene3D" id="2.40.170.20">
    <property type="entry name" value="TonB-dependent receptor, beta-barrel domain"/>
    <property type="match status" value="1"/>
</dbReference>
<keyword evidence="8" id="KW-0732">Signal</keyword>
<dbReference type="RefSeq" id="WP_057181328.1">
    <property type="nucleotide sequence ID" value="NZ_BDQM01000029.1"/>
</dbReference>
<name>A0ABQ0MY69_9GAMM</name>
<dbReference type="EMBL" id="BDQM01000029">
    <property type="protein sequence ID" value="GAW97258.1"/>
    <property type="molecule type" value="Genomic_DNA"/>
</dbReference>
<protein>
    <submittedName>
        <fullName evidence="11">Oar protein</fullName>
    </submittedName>
</protein>
<comment type="caution">
    <text evidence="11">The sequence shown here is derived from an EMBL/GenBank/DDBJ whole genome shotgun (WGS) entry which is preliminary data.</text>
</comment>
<dbReference type="PANTHER" id="PTHR30069:SF46">
    <property type="entry name" value="OAR PROTEIN"/>
    <property type="match status" value="1"/>
</dbReference>
<feature type="domain" description="TonB-dependent transporter Oar-like beta-barrel" evidence="10">
    <location>
        <begin position="241"/>
        <end position="310"/>
    </location>
</feature>
<evidence type="ECO:0000259" key="10">
    <source>
        <dbReference type="Pfam" id="PF25183"/>
    </source>
</evidence>
<feature type="chain" id="PRO_5046301895" evidence="8">
    <location>
        <begin position="26"/>
        <end position="1037"/>
    </location>
</feature>
<organism evidence="11 12">
    <name type="scientific">Colwellia marinimaniae</name>
    <dbReference type="NCBI Taxonomy" id="1513592"/>
    <lineage>
        <taxon>Bacteria</taxon>
        <taxon>Pseudomonadati</taxon>
        <taxon>Pseudomonadota</taxon>
        <taxon>Gammaproteobacteria</taxon>
        <taxon>Alteromonadales</taxon>
        <taxon>Colwelliaceae</taxon>
        <taxon>Colwellia</taxon>
    </lineage>
</organism>
<dbReference type="InterPro" id="IPR012910">
    <property type="entry name" value="Plug_dom"/>
</dbReference>
<evidence type="ECO:0000256" key="7">
    <source>
        <dbReference type="PROSITE-ProRule" id="PRU01360"/>
    </source>
</evidence>
<dbReference type="Proteomes" id="UP000197068">
    <property type="component" value="Unassembled WGS sequence"/>
</dbReference>
<keyword evidence="2 7" id="KW-0813">Transport</keyword>
<feature type="domain" description="TonB-dependent transporter Oar-like beta-barrel" evidence="10">
    <location>
        <begin position="349"/>
        <end position="973"/>
    </location>
</feature>
<dbReference type="PANTHER" id="PTHR30069">
    <property type="entry name" value="TONB-DEPENDENT OUTER MEMBRANE RECEPTOR"/>
    <property type="match status" value="1"/>
</dbReference>
<dbReference type="Gene3D" id="2.60.40.1120">
    <property type="entry name" value="Carboxypeptidase-like, regulatory domain"/>
    <property type="match status" value="1"/>
</dbReference>
<dbReference type="PROSITE" id="PS52016">
    <property type="entry name" value="TONB_DEPENDENT_REC_3"/>
    <property type="match status" value="1"/>
</dbReference>
<evidence type="ECO:0000256" key="2">
    <source>
        <dbReference type="ARBA" id="ARBA00022448"/>
    </source>
</evidence>
<comment type="subcellular location">
    <subcellularLocation>
        <location evidence="1 7">Cell outer membrane</location>
        <topology evidence="1 7">Multi-pass membrane protein</topology>
    </subcellularLocation>
</comment>
<dbReference type="SUPFAM" id="SSF56935">
    <property type="entry name" value="Porins"/>
    <property type="match status" value="1"/>
</dbReference>
<keyword evidence="4 7" id="KW-0812">Transmembrane</keyword>
<evidence type="ECO:0000256" key="8">
    <source>
        <dbReference type="SAM" id="SignalP"/>
    </source>
</evidence>
<dbReference type="InterPro" id="IPR039426">
    <property type="entry name" value="TonB-dep_rcpt-like"/>
</dbReference>
<dbReference type="InterPro" id="IPR036942">
    <property type="entry name" value="Beta-barrel_TonB_sf"/>
</dbReference>
<comment type="similarity">
    <text evidence="7">Belongs to the TonB-dependent receptor family.</text>
</comment>
<keyword evidence="12" id="KW-1185">Reference proteome</keyword>
<dbReference type="InterPro" id="IPR057601">
    <property type="entry name" value="Oar-like_b-barrel"/>
</dbReference>
<accession>A0ABQ0MY69</accession>
<evidence type="ECO:0000259" key="9">
    <source>
        <dbReference type="Pfam" id="PF07715"/>
    </source>
</evidence>